<reference evidence="2 3" key="1">
    <citation type="submission" date="2015-01" db="EMBL/GenBank/DDBJ databases">
        <title>Draft genome of the acidophilic iron oxidizer Acidithrix ferrooxidans strain Py-F3.</title>
        <authorList>
            <person name="Poehlein A."/>
            <person name="Eisen S."/>
            <person name="Schloemann M."/>
            <person name="Johnson B.D."/>
            <person name="Daniel R."/>
            <person name="Muehling M."/>
        </authorList>
    </citation>
    <scope>NUCLEOTIDE SEQUENCE [LARGE SCALE GENOMIC DNA]</scope>
    <source>
        <strain evidence="2 3">Py-F3</strain>
    </source>
</reference>
<organism evidence="2 3">
    <name type="scientific">Acidithrix ferrooxidans</name>
    <dbReference type="NCBI Taxonomy" id="1280514"/>
    <lineage>
        <taxon>Bacteria</taxon>
        <taxon>Bacillati</taxon>
        <taxon>Actinomycetota</taxon>
        <taxon>Acidimicrobiia</taxon>
        <taxon>Acidimicrobiales</taxon>
        <taxon>Acidimicrobiaceae</taxon>
        <taxon>Acidithrix</taxon>
    </lineage>
</organism>
<dbReference type="EMBL" id="JXYS01000099">
    <property type="protein sequence ID" value="KJF16101.1"/>
    <property type="molecule type" value="Genomic_DNA"/>
</dbReference>
<dbReference type="AlphaFoldDB" id="A0A0D8HGA0"/>
<keyword evidence="3" id="KW-1185">Reference proteome</keyword>
<evidence type="ECO:0000313" key="2">
    <source>
        <dbReference type="EMBL" id="KJF16101.1"/>
    </source>
</evidence>
<name>A0A0D8HGA0_9ACTN</name>
<proteinExistence type="predicted"/>
<comment type="caution">
    <text evidence="2">The sequence shown here is derived from an EMBL/GenBank/DDBJ whole genome shotgun (WGS) entry which is preliminary data.</text>
</comment>
<keyword evidence="1" id="KW-1133">Transmembrane helix</keyword>
<evidence type="ECO:0000313" key="3">
    <source>
        <dbReference type="Proteomes" id="UP000032360"/>
    </source>
</evidence>
<evidence type="ECO:0000256" key="1">
    <source>
        <dbReference type="SAM" id="Phobius"/>
    </source>
</evidence>
<feature type="transmembrane region" description="Helical" evidence="1">
    <location>
        <begin position="6"/>
        <end position="27"/>
    </location>
</feature>
<accession>A0A0D8HGA0</accession>
<gene>
    <name evidence="2" type="ORF">AXFE_30470</name>
</gene>
<keyword evidence="1" id="KW-0472">Membrane</keyword>
<dbReference type="Proteomes" id="UP000032360">
    <property type="component" value="Unassembled WGS sequence"/>
</dbReference>
<sequence>MECFSSFVAARVIMESILDFIYSFMFFSNARLRTKFK</sequence>
<keyword evidence="1" id="KW-0812">Transmembrane</keyword>
<protein>
    <submittedName>
        <fullName evidence="2">Uncharacterized protein</fullName>
    </submittedName>
</protein>